<dbReference type="SMART" id="SM00326">
    <property type="entry name" value="SH3"/>
    <property type="match status" value="1"/>
</dbReference>
<feature type="compositionally biased region" description="Basic and acidic residues" evidence="8">
    <location>
        <begin position="107"/>
        <end position="167"/>
    </location>
</feature>
<evidence type="ECO:0000256" key="1">
    <source>
        <dbReference type="ARBA" id="ARBA00004371"/>
    </source>
</evidence>
<keyword evidence="4" id="KW-0446">Lipid-binding</keyword>
<organism evidence="11 12">
    <name type="scientific">Electrophorus electricus</name>
    <name type="common">Electric eel</name>
    <name type="synonym">Gymnotus electricus</name>
    <dbReference type="NCBI Taxonomy" id="8005"/>
    <lineage>
        <taxon>Eukaryota</taxon>
        <taxon>Metazoa</taxon>
        <taxon>Chordata</taxon>
        <taxon>Craniata</taxon>
        <taxon>Vertebrata</taxon>
        <taxon>Euteleostomi</taxon>
        <taxon>Actinopterygii</taxon>
        <taxon>Neopterygii</taxon>
        <taxon>Teleostei</taxon>
        <taxon>Ostariophysi</taxon>
        <taxon>Gymnotiformes</taxon>
        <taxon>Gymnotoidei</taxon>
        <taxon>Gymnotidae</taxon>
        <taxon>Electrophorus</taxon>
    </lineage>
</organism>
<name>A0AAY5EKX3_ELEEL</name>
<gene>
    <name evidence="11" type="primary">TRIP10</name>
</gene>
<proteinExistence type="predicted"/>
<keyword evidence="2 6" id="KW-0728">SH3 domain</keyword>
<dbReference type="PROSITE" id="PS51741">
    <property type="entry name" value="F_BAR"/>
    <property type="match status" value="1"/>
</dbReference>
<dbReference type="PANTHER" id="PTHR15735">
    <property type="entry name" value="FCH AND DOUBLE SH3 DOMAINS PROTEIN"/>
    <property type="match status" value="1"/>
</dbReference>
<feature type="domain" description="SH3" evidence="9">
    <location>
        <begin position="466"/>
        <end position="525"/>
    </location>
</feature>
<dbReference type="InterPro" id="IPR001452">
    <property type="entry name" value="SH3_domain"/>
</dbReference>
<protein>
    <submittedName>
        <fullName evidence="11">Thyroid hormone receptor interactor 10</fullName>
    </submittedName>
</protein>
<dbReference type="Pfam" id="PF25610">
    <property type="entry name" value="HR1_TOCA"/>
    <property type="match status" value="1"/>
</dbReference>
<dbReference type="SUPFAM" id="SSF103657">
    <property type="entry name" value="BAR/IMD domain-like"/>
    <property type="match status" value="1"/>
</dbReference>
<dbReference type="PROSITE" id="PS50002">
    <property type="entry name" value="SH3"/>
    <property type="match status" value="1"/>
</dbReference>
<evidence type="ECO:0000256" key="2">
    <source>
        <dbReference type="ARBA" id="ARBA00022443"/>
    </source>
</evidence>
<dbReference type="Pfam" id="PF00611">
    <property type="entry name" value="FCH"/>
    <property type="match status" value="1"/>
</dbReference>
<evidence type="ECO:0000256" key="4">
    <source>
        <dbReference type="ARBA" id="ARBA00023121"/>
    </source>
</evidence>
<keyword evidence="3 7" id="KW-0175">Coiled coil</keyword>
<dbReference type="InterPro" id="IPR036028">
    <property type="entry name" value="SH3-like_dom_sf"/>
</dbReference>
<accession>A0AAY5EKX3</accession>
<dbReference type="SMART" id="SM00055">
    <property type="entry name" value="FCH"/>
    <property type="match status" value="1"/>
</dbReference>
<dbReference type="InterPro" id="IPR057870">
    <property type="entry name" value="HR1_TOCA"/>
</dbReference>
<comment type="subcellular location">
    <subcellularLocation>
        <location evidence="1">Lysosome</location>
    </subcellularLocation>
</comment>
<feature type="region of interest" description="Disordered" evidence="8">
    <location>
        <begin position="107"/>
        <end position="174"/>
    </location>
</feature>
<dbReference type="GO" id="GO:0005764">
    <property type="term" value="C:lysosome"/>
    <property type="evidence" value="ECO:0007669"/>
    <property type="project" value="UniProtKB-SubCell"/>
</dbReference>
<dbReference type="GO" id="GO:0008289">
    <property type="term" value="F:lipid binding"/>
    <property type="evidence" value="ECO:0007669"/>
    <property type="project" value="UniProtKB-KW"/>
</dbReference>
<dbReference type="GO" id="GO:0005856">
    <property type="term" value="C:cytoskeleton"/>
    <property type="evidence" value="ECO:0007669"/>
    <property type="project" value="UniProtKB-SubCell"/>
</dbReference>
<dbReference type="InterPro" id="IPR027267">
    <property type="entry name" value="AH/BAR_dom_sf"/>
</dbReference>
<evidence type="ECO:0000256" key="7">
    <source>
        <dbReference type="PROSITE-ProRule" id="PRU01077"/>
    </source>
</evidence>
<dbReference type="InterPro" id="IPR001060">
    <property type="entry name" value="FCH_dom"/>
</dbReference>
<evidence type="ECO:0000313" key="12">
    <source>
        <dbReference type="Proteomes" id="UP000314983"/>
    </source>
</evidence>
<sequence length="525" mass="61338">MFWGDQHDVMEKHTQSGLELLERYVKFVKERTEIEQNYAKQLRSLSKKYSRRGNKEDQEIKFTYQQAFQEVVNEMNEYASQRELLSENLSINICVELTRYLQELKQERKSVRESGEKSQRAQRRLGRDMEKERERHGERGGEQEGKRFEKEWKEAEKVNQQVEKTEQDPGSTKADVDKVRMIAHQRTHTADECKNEYAAQLQKYNKMQNSFYHTETPAIFNKLQDMDERRIRKLAEGYSLLADTERKILPSLSKSLDTITAASNKTNEKQDSMTLMEQHKSGVAPPTDVEFEDYSQGIKPATMENSVHRSPKVRIKQLFKKNKVKTVLSSVIEDYSHLPLDQKKKRLKEKIDDIAKELQKEMDQRYEALSKMKGVYEKNSHLGDPASLEPQINQTTHNINRLKVELTRYKVIHTHRDRESGWIAQSRMSPVWSLSISVFPKGQNFSEPEPADNIYECDFDDFDEDVPIGQCQALYNFDGFRKGELSIQLGEQLSILDEDHGDGWVRVRKNSGDEGYVPASYIKIF</sequence>
<dbReference type="FunFam" id="1.20.1270.60:FF:000002">
    <property type="entry name" value="Formin-binding protein 1-like isoform 1"/>
    <property type="match status" value="1"/>
</dbReference>
<evidence type="ECO:0000256" key="8">
    <source>
        <dbReference type="SAM" id="MobiDB-lite"/>
    </source>
</evidence>
<reference evidence="11" key="3">
    <citation type="submission" date="2025-09" db="UniProtKB">
        <authorList>
            <consortium name="Ensembl"/>
        </authorList>
    </citation>
    <scope>IDENTIFICATION</scope>
</reference>
<evidence type="ECO:0000259" key="9">
    <source>
        <dbReference type="PROSITE" id="PS50002"/>
    </source>
</evidence>
<dbReference type="GeneTree" id="ENSGT00950000183047"/>
<evidence type="ECO:0000256" key="6">
    <source>
        <dbReference type="PROSITE-ProRule" id="PRU00192"/>
    </source>
</evidence>
<reference evidence="11 12" key="1">
    <citation type="submission" date="2020-05" db="EMBL/GenBank/DDBJ databases">
        <title>Electrophorus electricus (electric eel) genome, fEleEle1, primary haplotype.</title>
        <authorList>
            <person name="Myers G."/>
            <person name="Meyer A."/>
            <person name="Fedrigo O."/>
            <person name="Formenti G."/>
            <person name="Rhie A."/>
            <person name="Tracey A."/>
            <person name="Sims Y."/>
            <person name="Jarvis E.D."/>
        </authorList>
    </citation>
    <scope>NUCLEOTIDE SEQUENCE [LARGE SCALE GENOMIC DNA]</scope>
</reference>
<evidence type="ECO:0000259" key="10">
    <source>
        <dbReference type="PROSITE" id="PS51741"/>
    </source>
</evidence>
<dbReference type="Gene3D" id="6.10.140.470">
    <property type="match status" value="1"/>
</dbReference>
<dbReference type="Ensembl" id="ENSEEET00000056509.1">
    <property type="protein sequence ID" value="ENSEEEP00000057249.1"/>
    <property type="gene ID" value="ENSEEEG00000027479.1"/>
</dbReference>
<dbReference type="AlphaFoldDB" id="A0AAY5EKX3"/>
<evidence type="ECO:0000256" key="5">
    <source>
        <dbReference type="ARBA" id="ARBA00023228"/>
    </source>
</evidence>
<evidence type="ECO:0000256" key="3">
    <source>
        <dbReference type="ARBA" id="ARBA00023054"/>
    </source>
</evidence>
<dbReference type="InterPro" id="IPR031160">
    <property type="entry name" value="F_BAR_dom"/>
</dbReference>
<dbReference type="PANTHER" id="PTHR15735:SF17">
    <property type="entry name" value="CDC42-INTERACTING PROTEIN 4"/>
    <property type="match status" value="1"/>
</dbReference>
<keyword evidence="5" id="KW-0458">Lysosome</keyword>
<keyword evidence="12" id="KW-1185">Reference proteome</keyword>
<dbReference type="Gene3D" id="1.20.1270.60">
    <property type="entry name" value="Arfaptin homology (AH) domain/BAR domain"/>
    <property type="match status" value="1"/>
</dbReference>
<reference evidence="11" key="2">
    <citation type="submission" date="2025-08" db="UniProtKB">
        <authorList>
            <consortium name="Ensembl"/>
        </authorList>
    </citation>
    <scope>IDENTIFICATION</scope>
</reference>
<dbReference type="Pfam" id="PF00018">
    <property type="entry name" value="SH3_1"/>
    <property type="match status" value="1"/>
</dbReference>
<evidence type="ECO:0000313" key="11">
    <source>
        <dbReference type="Ensembl" id="ENSEEEP00000057249.1"/>
    </source>
</evidence>
<feature type="domain" description="F-BAR" evidence="10">
    <location>
        <begin position="1"/>
        <end position="271"/>
    </location>
</feature>
<dbReference type="SUPFAM" id="SSF50044">
    <property type="entry name" value="SH3-domain"/>
    <property type="match status" value="1"/>
</dbReference>
<dbReference type="CDD" id="cd11911">
    <property type="entry name" value="SH3_CIP4-like"/>
    <property type="match status" value="1"/>
</dbReference>
<dbReference type="Gene3D" id="2.30.30.40">
    <property type="entry name" value="SH3 Domains"/>
    <property type="match status" value="1"/>
</dbReference>
<dbReference type="Proteomes" id="UP000314983">
    <property type="component" value="Chromosome 16"/>
</dbReference>